<dbReference type="InterPro" id="IPR013096">
    <property type="entry name" value="Cupin_2"/>
</dbReference>
<evidence type="ECO:0000259" key="2">
    <source>
        <dbReference type="Pfam" id="PF07883"/>
    </source>
</evidence>
<evidence type="ECO:0000313" key="3">
    <source>
        <dbReference type="EMBL" id="MEA5455987.1"/>
    </source>
</evidence>
<keyword evidence="4" id="KW-1185">Reference proteome</keyword>
<dbReference type="EMBL" id="JAYGGQ010000011">
    <property type="protein sequence ID" value="MEA5455987.1"/>
    <property type="molecule type" value="Genomic_DNA"/>
</dbReference>
<dbReference type="SUPFAM" id="SSF51182">
    <property type="entry name" value="RmlC-like cupins"/>
    <property type="match status" value="1"/>
</dbReference>
<keyword evidence="1" id="KW-0479">Metal-binding</keyword>
<name>A0ABU5T8H5_9MICC</name>
<comment type="caution">
    <text evidence="3">The sequence shown here is derived from an EMBL/GenBank/DDBJ whole genome shotgun (WGS) entry which is preliminary data.</text>
</comment>
<dbReference type="PANTHER" id="PTHR35848">
    <property type="entry name" value="OXALATE-BINDING PROTEIN"/>
    <property type="match status" value="1"/>
</dbReference>
<protein>
    <submittedName>
        <fullName evidence="3">Cupin domain-containing protein</fullName>
    </submittedName>
</protein>
<dbReference type="RefSeq" id="WP_323279875.1">
    <property type="nucleotide sequence ID" value="NZ_JAYGGQ010000011.1"/>
</dbReference>
<dbReference type="InterPro" id="IPR011051">
    <property type="entry name" value="RmlC_Cupin_sf"/>
</dbReference>
<dbReference type="Proteomes" id="UP001304769">
    <property type="component" value="Unassembled WGS sequence"/>
</dbReference>
<proteinExistence type="predicted"/>
<evidence type="ECO:0000256" key="1">
    <source>
        <dbReference type="ARBA" id="ARBA00022723"/>
    </source>
</evidence>
<dbReference type="InterPro" id="IPR014710">
    <property type="entry name" value="RmlC-like_jellyroll"/>
</dbReference>
<organism evidence="3 4">
    <name type="scientific">Sinomonas terricola</name>
    <dbReference type="NCBI Taxonomy" id="3110330"/>
    <lineage>
        <taxon>Bacteria</taxon>
        <taxon>Bacillati</taxon>
        <taxon>Actinomycetota</taxon>
        <taxon>Actinomycetes</taxon>
        <taxon>Micrococcales</taxon>
        <taxon>Micrococcaceae</taxon>
        <taxon>Sinomonas</taxon>
    </lineage>
</organism>
<reference evidence="3 4" key="1">
    <citation type="submission" date="2023-12" db="EMBL/GenBank/DDBJ databases">
        <title>Sinomonas terricola sp. nov, isolated from litchi orchard soil in Guangdong, PR China.</title>
        <authorList>
            <person name="Jiaxin W."/>
            <person name="Yang Z."/>
            <person name="Honghui Z."/>
        </authorList>
    </citation>
    <scope>NUCLEOTIDE SEQUENCE [LARGE SCALE GENOMIC DNA]</scope>
    <source>
        <strain evidence="3 4">JGH33</strain>
    </source>
</reference>
<dbReference type="InterPro" id="IPR051610">
    <property type="entry name" value="GPI/OXD"/>
</dbReference>
<dbReference type="PANTHER" id="PTHR35848:SF6">
    <property type="entry name" value="CUPIN TYPE-2 DOMAIN-CONTAINING PROTEIN"/>
    <property type="match status" value="1"/>
</dbReference>
<dbReference type="Gene3D" id="2.60.120.10">
    <property type="entry name" value="Jelly Rolls"/>
    <property type="match status" value="1"/>
</dbReference>
<dbReference type="Pfam" id="PF07883">
    <property type="entry name" value="Cupin_2"/>
    <property type="match status" value="1"/>
</dbReference>
<feature type="domain" description="Cupin type-2" evidence="2">
    <location>
        <begin position="70"/>
        <end position="135"/>
    </location>
</feature>
<gene>
    <name evidence="3" type="ORF">SPF06_14725</name>
</gene>
<accession>A0ABU5T8H5</accession>
<sequence>MSAVDGRTDGPRTDSRRTADLAKLVHNVHEQGFQELDRVGLSGQRDQGLVSTLISRDLSDSDDLCISWGRILPGQRHLCHHHPDASEFYVVISGTPLVFLGDQEYRAKPGDGIYIPRGLTHGARNDTDTPVDLVVGVSKPADWEFVHDE</sequence>
<evidence type="ECO:0000313" key="4">
    <source>
        <dbReference type="Proteomes" id="UP001304769"/>
    </source>
</evidence>